<organism evidence="1 2">
    <name type="scientific">Pyropia yezoensis</name>
    <name type="common">Susabi-nori</name>
    <name type="synonym">Porphyra yezoensis</name>
    <dbReference type="NCBI Taxonomy" id="2788"/>
    <lineage>
        <taxon>Eukaryota</taxon>
        <taxon>Rhodophyta</taxon>
        <taxon>Bangiophyceae</taxon>
        <taxon>Bangiales</taxon>
        <taxon>Bangiaceae</taxon>
        <taxon>Pyropia</taxon>
    </lineage>
</organism>
<protein>
    <submittedName>
        <fullName evidence="1">Uncharacterized protein</fullName>
    </submittedName>
</protein>
<proteinExistence type="predicted"/>
<accession>A0ACC3CDY0</accession>
<comment type="caution">
    <text evidence="1">The sequence shown here is derived from an EMBL/GenBank/DDBJ whole genome shotgun (WGS) entry which is preliminary data.</text>
</comment>
<reference evidence="1" key="1">
    <citation type="submission" date="2019-11" db="EMBL/GenBank/DDBJ databases">
        <title>Nori genome reveals adaptations in red seaweeds to the harsh intertidal environment.</title>
        <authorList>
            <person name="Wang D."/>
            <person name="Mao Y."/>
        </authorList>
    </citation>
    <scope>NUCLEOTIDE SEQUENCE</scope>
    <source>
        <tissue evidence="1">Gametophyte</tissue>
    </source>
</reference>
<dbReference type="Proteomes" id="UP000798662">
    <property type="component" value="Chromosome 3"/>
</dbReference>
<name>A0ACC3CDY0_PYRYE</name>
<evidence type="ECO:0000313" key="1">
    <source>
        <dbReference type="EMBL" id="KAK1867981.1"/>
    </source>
</evidence>
<sequence length="1072" mass="109497">MQIGRARAVHLSVSSLQATLPPAVDVFGLGGFLASLMKQAGHTEMPLLSPDANFKDSNHGAQSMPSFSADAHVAVALDAPSEPLDVFEGPEKKLVLSFDPVPSPLRDLSSAVLRRSFEDIADRGAGAEDADDTSNSGSSDSFSEEPTDATPLSYTRSDVLTRFDGQTTLDGYSGSSADLFDDADKAGGNNGSGAVDDPLTGGGDGGVGRDEGGHAGEARGGAAYDLRSASREEWDAVLADARCTVLSVKRSADCDAYLLSESSLFVFARQVLIKTCGTTTLLRAIPRLLRLAARRRLNVAAVAYSRTAFTFPNQQLYPHTSWEAEVSFLDRFFHGKAALLGTPDGVAGWHLYVAGHPPSGEDGPAAQAASAQTLEVFMFDLDPAVMAHFITAPSADGESLAGSTALAAPAGSNGGGNDGDGGNPAVGTRPTDCPAEVTTRVCRLNTLLRPGAVADAWNFEPCGYSMNGLAAGGTYYTVHITPESHCSYVSFECNVDDADLTPLLQGVLSVFRPGRVTVSVLADGREGAVAERQAAPLDWDAPERVGYGATGSPVLQRLATVGGGVYVASVCSYTLAPDGADATAPASVSRGALACPVDLPPSGRCFVGNDKEQRRPALPTGSWDDGEKSLVDKAGVLNLHHAGDGSSSRGVSKFAFDAAVANVAALYGATPVSTGGGAGVARETAARLEQPTFAVCLSTVADRYWSFAATGARLRYTVRCNPDAAVVALLAALGADFEVSSLAELELLASVGVTPARVTLAAVGLSRKLLARTAAGRLAGTVTLPAGADRPTIERVAAFLPGVGVEVEVCVSALSSSVATATDAVASGLLLVGLRLDAPAVADVAGLRRAAACVSAMAGLVRGGAGQALPSLEVHLSGGFLSDQSTALLSSLCQAVDVMGDISVGAAPFVVGEAVTLAVTVIARRLKSNGGEEGGDGSGGNGGDCRAGGCDGGMDKSGTGNLTSGGFVGTPEPSSVLYYLNDGVYGAFNRVLLGGQSASPLGAAPPGRGCFPSVLFGPTCDSLDRVWGGCLPLLNVGDVLVFRAMGAYAVSAASSFNGFGRHFRTRYVTSHS</sequence>
<dbReference type="EMBL" id="CM020620">
    <property type="protein sequence ID" value="KAK1867981.1"/>
    <property type="molecule type" value="Genomic_DNA"/>
</dbReference>
<gene>
    <name evidence="1" type="ORF">I4F81_010478</name>
</gene>
<keyword evidence="2" id="KW-1185">Reference proteome</keyword>
<evidence type="ECO:0000313" key="2">
    <source>
        <dbReference type="Proteomes" id="UP000798662"/>
    </source>
</evidence>